<evidence type="ECO:0000313" key="8">
    <source>
        <dbReference type="EMBL" id="CBQ68105.1"/>
    </source>
</evidence>
<dbReference type="Proteomes" id="UP000008867">
    <property type="component" value="Chromosome 1"/>
</dbReference>
<comment type="similarity">
    <text evidence="2">Belongs to the flavoprotein pyridine nucleotide cytochrome reductase family.</text>
</comment>
<evidence type="ECO:0000256" key="5">
    <source>
        <dbReference type="ARBA" id="ARBA00023002"/>
    </source>
</evidence>
<comment type="cofactor">
    <cofactor evidence="1 6">
        <name>FAD</name>
        <dbReference type="ChEBI" id="CHEBI:57692"/>
    </cofactor>
</comment>
<keyword evidence="3 6" id="KW-0285">Flavoprotein</keyword>
<proteinExistence type="inferred from homology"/>
<dbReference type="InterPro" id="IPR001834">
    <property type="entry name" value="CBR-like"/>
</dbReference>
<dbReference type="HOGENOM" id="CLU_589497_0_0_1"/>
<evidence type="ECO:0000313" key="9">
    <source>
        <dbReference type="Proteomes" id="UP000008867"/>
    </source>
</evidence>
<evidence type="ECO:0000256" key="6">
    <source>
        <dbReference type="PIRSR" id="PIRSR601834-1"/>
    </source>
</evidence>
<dbReference type="Gene3D" id="3.40.50.80">
    <property type="entry name" value="Nucleotide-binding domain of ferredoxin-NADP reductase (FNR) module"/>
    <property type="match status" value="1"/>
</dbReference>
<feature type="compositionally biased region" description="Low complexity" evidence="7">
    <location>
        <begin position="52"/>
        <end position="68"/>
    </location>
</feature>
<name>E6ZLA2_SPORE</name>
<protein>
    <submittedName>
        <fullName evidence="8">Related to CYC2-cytochrome-c mitochondrial import factor</fullName>
    </submittedName>
</protein>
<dbReference type="PRINTS" id="PR00406">
    <property type="entry name" value="CYTB5RDTASE"/>
</dbReference>
<dbReference type="GO" id="GO:0016491">
    <property type="term" value="F:oxidoreductase activity"/>
    <property type="evidence" value="ECO:0007669"/>
    <property type="project" value="UniProtKB-KW"/>
</dbReference>
<feature type="binding site" evidence="6">
    <location>
        <position position="271"/>
    </location>
    <ligand>
        <name>FAD</name>
        <dbReference type="ChEBI" id="CHEBI:57692"/>
    </ligand>
</feature>
<feature type="region of interest" description="Disordered" evidence="7">
    <location>
        <begin position="23"/>
        <end position="68"/>
    </location>
</feature>
<dbReference type="EMBL" id="FQ311430">
    <property type="protein sequence ID" value="CBQ68105.1"/>
    <property type="molecule type" value="Genomic_DNA"/>
</dbReference>
<dbReference type="AlphaFoldDB" id="E6ZLA2"/>
<sequence>MTSTTYSATRLSLRNVSNSATSIAAARARAQPSSRHFHTSYRRQRDEIPTRGASASSSSSGSSAPKSGSPISMINILVVSAAIVIATPKALDLYGRVTGTTPPGSASSSIPGKLEPYTHRPLPLVSSTYYPDAGTTSVHKLLQIALPASITASAAPATNDVRKMLRIRSIYIKEPSLVIERAYTPLYDTLPGSYSTALVGASSEEKHTLDLLVKRYADGELGRMLHRAVPNATVPQLEVRGPVDTWSFERDSAAGGVPARIVMVVGGTGVTPAFQLVTSLFGRPGSGRAQEVDVPKVDVLYATPDLESALLLPQLHALKEEHRDKVSVSLFAEHVAASLSPADRAALGPQLSASSAAASRRSWLPSVFGGKGSKADAKLELTAVGAATNIPVYKSRITRQHLEHVLSATKTGRTLVLVSGPDGMVDALAGPKSRDGQRQGALSGMLASLGCRQEDVFKL</sequence>
<keyword evidence="4 6" id="KW-0274">FAD</keyword>
<feature type="binding site" evidence="6">
    <location>
        <position position="214"/>
    </location>
    <ligand>
        <name>FAD</name>
        <dbReference type="ChEBI" id="CHEBI:57692"/>
    </ligand>
</feature>
<dbReference type="OrthoDB" id="432685at2759"/>
<dbReference type="eggNOG" id="KOG0534">
    <property type="taxonomic scope" value="Eukaryota"/>
</dbReference>
<evidence type="ECO:0000256" key="4">
    <source>
        <dbReference type="ARBA" id="ARBA00022827"/>
    </source>
</evidence>
<evidence type="ECO:0000256" key="1">
    <source>
        <dbReference type="ARBA" id="ARBA00001974"/>
    </source>
</evidence>
<dbReference type="PANTHER" id="PTHR19370:SF184">
    <property type="entry name" value="NADH-CYTOCHROME B5 REDUCTASE-LIKE"/>
    <property type="match status" value="1"/>
</dbReference>
<keyword evidence="9" id="KW-1185">Reference proteome</keyword>
<dbReference type="CDD" id="cd06183">
    <property type="entry name" value="cyt_b5_reduct_like"/>
    <property type="match status" value="1"/>
</dbReference>
<feature type="compositionally biased region" description="Low complexity" evidence="7">
    <location>
        <begin position="23"/>
        <end position="34"/>
    </location>
</feature>
<dbReference type="PANTHER" id="PTHR19370">
    <property type="entry name" value="NADH-CYTOCHROME B5 REDUCTASE"/>
    <property type="match status" value="1"/>
</dbReference>
<reference evidence="8 9" key="1">
    <citation type="journal article" date="2010" name="Science">
        <title>Pathogenicity determinants in smut fungi revealed by genome comparison.</title>
        <authorList>
            <person name="Schirawski J."/>
            <person name="Mannhaupt G."/>
            <person name="Muench K."/>
            <person name="Brefort T."/>
            <person name="Schipper K."/>
            <person name="Doehlemann G."/>
            <person name="Di Stasio M."/>
            <person name="Roessel N."/>
            <person name="Mendoza-Mendoza A."/>
            <person name="Pester D."/>
            <person name="Mueller O."/>
            <person name="Winterberg B."/>
            <person name="Meyer E."/>
            <person name="Ghareeb H."/>
            <person name="Wollenberg T."/>
            <person name="Muensterkoetter M."/>
            <person name="Wong P."/>
            <person name="Walter M."/>
            <person name="Stukenbrock E."/>
            <person name="Gueldener U."/>
            <person name="Kahmann R."/>
        </authorList>
    </citation>
    <scope>NUCLEOTIDE SEQUENCE [LARGE SCALE GENOMIC DNA]</scope>
    <source>
        <strain evidence="9">SRZ2</strain>
    </source>
</reference>
<dbReference type="SUPFAM" id="SSF52343">
    <property type="entry name" value="Ferredoxin reductase-like, C-terminal NADP-linked domain"/>
    <property type="match status" value="1"/>
</dbReference>
<keyword evidence="5" id="KW-0560">Oxidoreductase</keyword>
<dbReference type="InterPro" id="IPR039261">
    <property type="entry name" value="FNR_nucleotide-bd"/>
</dbReference>
<dbReference type="Gene3D" id="2.40.30.10">
    <property type="entry name" value="Translation factors"/>
    <property type="match status" value="1"/>
</dbReference>
<accession>E6ZLA2</accession>
<gene>
    <name evidence="8" type="ORF">sr11970</name>
</gene>
<evidence type="ECO:0000256" key="2">
    <source>
        <dbReference type="ARBA" id="ARBA00006105"/>
    </source>
</evidence>
<organism evidence="8 9">
    <name type="scientific">Sporisorium reilianum (strain SRZ2)</name>
    <name type="common">Maize head smut fungus</name>
    <dbReference type="NCBI Taxonomy" id="999809"/>
    <lineage>
        <taxon>Eukaryota</taxon>
        <taxon>Fungi</taxon>
        <taxon>Dikarya</taxon>
        <taxon>Basidiomycota</taxon>
        <taxon>Ustilaginomycotina</taxon>
        <taxon>Ustilaginomycetes</taxon>
        <taxon>Ustilaginales</taxon>
        <taxon>Ustilaginaceae</taxon>
        <taxon>Sporisorium</taxon>
    </lineage>
</organism>
<evidence type="ECO:0000256" key="3">
    <source>
        <dbReference type="ARBA" id="ARBA00022630"/>
    </source>
</evidence>
<feature type="binding site" evidence="6">
    <location>
        <position position="212"/>
    </location>
    <ligand>
        <name>FAD</name>
        <dbReference type="ChEBI" id="CHEBI:57692"/>
    </ligand>
</feature>
<evidence type="ECO:0000256" key="7">
    <source>
        <dbReference type="SAM" id="MobiDB-lite"/>
    </source>
</evidence>
<dbReference type="VEuPathDB" id="FungiDB:sr11970"/>